<feature type="binding site" evidence="4">
    <location>
        <position position="24"/>
    </location>
    <ligand>
        <name>Zn(2+)</name>
        <dbReference type="ChEBI" id="CHEBI:29105"/>
        <label>1</label>
    </ligand>
</feature>
<gene>
    <name evidence="6" type="ORF">SAMN05421642_115124</name>
</gene>
<feature type="binding site" evidence="4">
    <location>
        <position position="313"/>
    </location>
    <ligand>
        <name>Zn(2+)</name>
        <dbReference type="ChEBI" id="CHEBI:29105"/>
        <label>1</label>
    </ligand>
</feature>
<feature type="binding site" evidence="4">
    <location>
        <position position="204"/>
    </location>
    <ligand>
        <name>Zn(2+)</name>
        <dbReference type="ChEBI" id="CHEBI:29105"/>
        <label>2</label>
    </ligand>
</feature>
<dbReference type="GO" id="GO:0008270">
    <property type="term" value="F:zinc ion binding"/>
    <property type="evidence" value="ECO:0007669"/>
    <property type="project" value="InterPro"/>
</dbReference>
<feature type="binding site" description="via carbamate group" evidence="4">
    <location>
        <position position="167"/>
    </location>
    <ligand>
        <name>Zn(2+)</name>
        <dbReference type="ChEBI" id="CHEBI:29105"/>
        <label>1</label>
    </ligand>
</feature>
<dbReference type="EMBL" id="FZOW01000015">
    <property type="protein sequence ID" value="SNT36957.1"/>
    <property type="molecule type" value="Genomic_DNA"/>
</dbReference>
<dbReference type="Proteomes" id="UP000198327">
    <property type="component" value="Unassembled WGS sequence"/>
</dbReference>
<dbReference type="InterPro" id="IPR032466">
    <property type="entry name" value="Metal_Hydrolase"/>
</dbReference>
<name>A0A239M2F7_9NOCA</name>
<dbReference type="OrthoDB" id="9795018at2"/>
<dbReference type="PANTHER" id="PTHR10819">
    <property type="entry name" value="PHOSPHOTRIESTERASE-RELATED"/>
    <property type="match status" value="1"/>
</dbReference>
<feature type="binding site" evidence="4">
    <location>
        <position position="235"/>
    </location>
    <ligand>
        <name>Zn(2+)</name>
        <dbReference type="ChEBI" id="CHEBI:29105"/>
        <label>2</label>
    </ligand>
</feature>
<proteinExistence type="inferred from homology"/>
<keyword evidence="1 4" id="KW-0479">Metal-binding</keyword>
<sequence length="363" mass="39207">MGVITTVRGDIESTELGYTSMHEHLNADLSLMLALAERYGAPNIPVEMLRLESANLAFLRDGASALSRESTTSGDVDFTTDELRYFAQVGGRSVCDASPIGLRGDVRELLSASLASGVNVICATGLYVFDARPEGYRELSEGQQVELFTREVVEGIDATGIRPGFLKCALSATDASAPLNGAETTTLRAIGRVSAETGLSVHVHTAFPMSNDQVLAGVDVALSSGIRPDRLVMMHMDSFLRPWDAMTKYLGDISVGRTVSTELATKILDRGINIGFDSWSSTVAVLPDDYDRVKGLVDLLRKGYGGQIALGHDTTTKPHGRSFGGYGYTRFAQFVPPLLRELGFDDVDFNRLVIDNPARILAH</sequence>
<evidence type="ECO:0000256" key="1">
    <source>
        <dbReference type="ARBA" id="ARBA00022723"/>
    </source>
</evidence>
<accession>A0A239M2F7</accession>
<comment type="cofactor">
    <cofactor evidence="4">
        <name>a divalent metal cation</name>
        <dbReference type="ChEBI" id="CHEBI:60240"/>
    </cofactor>
    <text evidence="4">Binds 2 divalent metal cations per subunit.</text>
</comment>
<organism evidence="6 7">
    <name type="scientific">Rhodococcoides kyotonense</name>
    <dbReference type="NCBI Taxonomy" id="398843"/>
    <lineage>
        <taxon>Bacteria</taxon>
        <taxon>Bacillati</taxon>
        <taxon>Actinomycetota</taxon>
        <taxon>Actinomycetes</taxon>
        <taxon>Mycobacteriales</taxon>
        <taxon>Nocardiaceae</taxon>
        <taxon>Rhodococcoides</taxon>
    </lineage>
</organism>
<comment type="similarity">
    <text evidence="5">Belongs to the metallo-dependent hydrolases superfamily. Phosphotriesterase family.</text>
</comment>
<feature type="modified residue" description="N6-carboxylysine" evidence="3 5">
    <location>
        <position position="167"/>
    </location>
</feature>
<evidence type="ECO:0000313" key="6">
    <source>
        <dbReference type="EMBL" id="SNT36957.1"/>
    </source>
</evidence>
<dbReference type="RefSeq" id="WP_089250466.1">
    <property type="nucleotide sequence ID" value="NZ_FZOW01000015.1"/>
</dbReference>
<protein>
    <submittedName>
        <fullName evidence="6">Phosphotriesterase-related protein</fullName>
    </submittedName>
</protein>
<dbReference type="GO" id="GO:0016787">
    <property type="term" value="F:hydrolase activity"/>
    <property type="evidence" value="ECO:0007669"/>
    <property type="project" value="UniProtKB-KW"/>
</dbReference>
<evidence type="ECO:0000256" key="4">
    <source>
        <dbReference type="PIRSR" id="PIRSR601559-51"/>
    </source>
</evidence>
<dbReference type="AlphaFoldDB" id="A0A239M2F7"/>
<feature type="binding site" evidence="4">
    <location>
        <position position="22"/>
    </location>
    <ligand>
        <name>Zn(2+)</name>
        <dbReference type="ChEBI" id="CHEBI:29105"/>
        <label>1</label>
    </ligand>
</feature>
<dbReference type="Pfam" id="PF02126">
    <property type="entry name" value="PTE"/>
    <property type="match status" value="1"/>
</dbReference>
<keyword evidence="2" id="KW-0378">Hydrolase</keyword>
<dbReference type="InterPro" id="IPR001559">
    <property type="entry name" value="Phosphotriesterase"/>
</dbReference>
<dbReference type="Gene3D" id="3.20.20.140">
    <property type="entry name" value="Metal-dependent hydrolases"/>
    <property type="match status" value="1"/>
</dbReference>
<keyword evidence="7" id="KW-1185">Reference proteome</keyword>
<reference evidence="7" key="1">
    <citation type="submission" date="2017-06" db="EMBL/GenBank/DDBJ databases">
        <authorList>
            <person name="Varghese N."/>
            <person name="Submissions S."/>
        </authorList>
    </citation>
    <scope>NUCLEOTIDE SEQUENCE [LARGE SCALE GENOMIC DNA]</scope>
    <source>
        <strain evidence="7">JCM 23211</strain>
    </source>
</reference>
<evidence type="ECO:0000313" key="7">
    <source>
        <dbReference type="Proteomes" id="UP000198327"/>
    </source>
</evidence>
<evidence type="ECO:0000256" key="5">
    <source>
        <dbReference type="PROSITE-ProRule" id="PRU00679"/>
    </source>
</evidence>
<evidence type="ECO:0000256" key="2">
    <source>
        <dbReference type="ARBA" id="ARBA00022801"/>
    </source>
</evidence>
<dbReference type="PROSITE" id="PS51347">
    <property type="entry name" value="PHOSPHOTRIESTERASE_2"/>
    <property type="match status" value="1"/>
</dbReference>
<feature type="binding site" description="via carbamate group" evidence="4">
    <location>
        <position position="167"/>
    </location>
    <ligand>
        <name>Zn(2+)</name>
        <dbReference type="ChEBI" id="CHEBI:29105"/>
        <label>2</label>
    </ligand>
</feature>
<dbReference type="SUPFAM" id="SSF51556">
    <property type="entry name" value="Metallo-dependent hydrolases"/>
    <property type="match status" value="1"/>
</dbReference>
<dbReference type="PANTHER" id="PTHR10819:SF3">
    <property type="entry name" value="PHOSPHOTRIESTERASE-RELATED PROTEIN"/>
    <property type="match status" value="1"/>
</dbReference>
<evidence type="ECO:0000256" key="3">
    <source>
        <dbReference type="PIRSR" id="PIRSR601559-50"/>
    </source>
</evidence>